<dbReference type="EMBL" id="KN822514">
    <property type="protein sequence ID" value="KIM50314.1"/>
    <property type="molecule type" value="Genomic_DNA"/>
</dbReference>
<dbReference type="HOGENOM" id="CLU_047281_0_0_1"/>
<gene>
    <name evidence="1" type="ORF">SCLCIDRAFT_18537</name>
</gene>
<dbReference type="InterPro" id="IPR021109">
    <property type="entry name" value="Peptidase_aspartic_dom_sf"/>
</dbReference>
<evidence type="ECO:0000313" key="2">
    <source>
        <dbReference type="Proteomes" id="UP000053989"/>
    </source>
</evidence>
<protein>
    <recommendedName>
        <fullName evidence="3">Aspartic peptidase DDI1-type domain-containing protein</fullName>
    </recommendedName>
</protein>
<dbReference type="Gene3D" id="2.40.70.10">
    <property type="entry name" value="Acid Proteases"/>
    <property type="match status" value="1"/>
</dbReference>
<accession>A0A0C3D1N0</accession>
<organism evidence="1 2">
    <name type="scientific">Scleroderma citrinum Foug A</name>
    <dbReference type="NCBI Taxonomy" id="1036808"/>
    <lineage>
        <taxon>Eukaryota</taxon>
        <taxon>Fungi</taxon>
        <taxon>Dikarya</taxon>
        <taxon>Basidiomycota</taxon>
        <taxon>Agaricomycotina</taxon>
        <taxon>Agaricomycetes</taxon>
        <taxon>Agaricomycetidae</taxon>
        <taxon>Boletales</taxon>
        <taxon>Sclerodermatineae</taxon>
        <taxon>Sclerodermataceae</taxon>
        <taxon>Scleroderma</taxon>
    </lineage>
</organism>
<dbReference type="SUPFAM" id="SSF50630">
    <property type="entry name" value="Acid proteases"/>
    <property type="match status" value="1"/>
</dbReference>
<proteinExistence type="predicted"/>
<sequence length="231" mass="25926">MESSTIATTKNGYTALQRNAAVACDFMRTIPQPVVVTIHIDGQPAQVLIDTSSLADFMSIMLAEQLRVKHLPLEKPLTIQLAVQGSRSKVNFRAKVRFQYQGADYDQYFDVINLQHYDLILGTPFLYQHQVLVGLNSQCVILGSKIPVVMKGPQNLDKVRKQLMAEAAPLCSQAGATALPSFQAINHSIPLIDESKIYPWRPSRCPEALRPLWIEKKNTYLWSGRWEMTAA</sequence>
<reference evidence="1 2" key="1">
    <citation type="submission" date="2014-04" db="EMBL/GenBank/DDBJ databases">
        <authorList>
            <consortium name="DOE Joint Genome Institute"/>
            <person name="Kuo A."/>
            <person name="Kohler A."/>
            <person name="Nagy L.G."/>
            <person name="Floudas D."/>
            <person name="Copeland A."/>
            <person name="Barry K.W."/>
            <person name="Cichocki N."/>
            <person name="Veneault-Fourrey C."/>
            <person name="LaButti K."/>
            <person name="Lindquist E.A."/>
            <person name="Lipzen A."/>
            <person name="Lundell T."/>
            <person name="Morin E."/>
            <person name="Murat C."/>
            <person name="Sun H."/>
            <person name="Tunlid A."/>
            <person name="Henrissat B."/>
            <person name="Grigoriev I.V."/>
            <person name="Hibbett D.S."/>
            <person name="Martin F."/>
            <person name="Nordberg H.P."/>
            <person name="Cantor M.N."/>
            <person name="Hua S.X."/>
        </authorList>
    </citation>
    <scope>NUCLEOTIDE SEQUENCE [LARGE SCALE GENOMIC DNA]</scope>
    <source>
        <strain evidence="1 2">Foug A</strain>
    </source>
</reference>
<dbReference type="Proteomes" id="UP000053989">
    <property type="component" value="Unassembled WGS sequence"/>
</dbReference>
<keyword evidence="2" id="KW-1185">Reference proteome</keyword>
<dbReference type="InParanoid" id="A0A0C3D1N0"/>
<dbReference type="STRING" id="1036808.A0A0C3D1N0"/>
<evidence type="ECO:0008006" key="3">
    <source>
        <dbReference type="Google" id="ProtNLM"/>
    </source>
</evidence>
<dbReference type="OrthoDB" id="1750432at2759"/>
<dbReference type="AlphaFoldDB" id="A0A0C3D1N0"/>
<reference evidence="2" key="2">
    <citation type="submission" date="2015-01" db="EMBL/GenBank/DDBJ databases">
        <title>Evolutionary Origins and Diversification of the Mycorrhizal Mutualists.</title>
        <authorList>
            <consortium name="DOE Joint Genome Institute"/>
            <consortium name="Mycorrhizal Genomics Consortium"/>
            <person name="Kohler A."/>
            <person name="Kuo A."/>
            <person name="Nagy L.G."/>
            <person name="Floudas D."/>
            <person name="Copeland A."/>
            <person name="Barry K.W."/>
            <person name="Cichocki N."/>
            <person name="Veneault-Fourrey C."/>
            <person name="LaButti K."/>
            <person name="Lindquist E.A."/>
            <person name="Lipzen A."/>
            <person name="Lundell T."/>
            <person name="Morin E."/>
            <person name="Murat C."/>
            <person name="Riley R."/>
            <person name="Ohm R."/>
            <person name="Sun H."/>
            <person name="Tunlid A."/>
            <person name="Henrissat B."/>
            <person name="Grigoriev I.V."/>
            <person name="Hibbett D.S."/>
            <person name="Martin F."/>
        </authorList>
    </citation>
    <scope>NUCLEOTIDE SEQUENCE [LARGE SCALE GENOMIC DNA]</scope>
    <source>
        <strain evidence="2">Foug A</strain>
    </source>
</reference>
<dbReference type="CDD" id="cd00303">
    <property type="entry name" value="retropepsin_like"/>
    <property type="match status" value="1"/>
</dbReference>
<evidence type="ECO:0000313" key="1">
    <source>
        <dbReference type="EMBL" id="KIM50314.1"/>
    </source>
</evidence>
<dbReference type="Pfam" id="PF08284">
    <property type="entry name" value="RVP_2"/>
    <property type="match status" value="1"/>
</dbReference>
<name>A0A0C3D1N0_9AGAM</name>